<dbReference type="GO" id="GO:0004632">
    <property type="term" value="F:phosphopantothenate--cysteine ligase activity"/>
    <property type="evidence" value="ECO:0007669"/>
    <property type="project" value="UniProtKB-UniRule"/>
</dbReference>
<dbReference type="HAMAP" id="MF_02225">
    <property type="entry name" value="CoaBC"/>
    <property type="match status" value="1"/>
</dbReference>
<evidence type="ECO:0000259" key="5">
    <source>
        <dbReference type="Pfam" id="PF02441"/>
    </source>
</evidence>
<dbReference type="Proteomes" id="UP000595224">
    <property type="component" value="Chromosome"/>
</dbReference>
<evidence type="ECO:0000256" key="2">
    <source>
        <dbReference type="ARBA" id="ARBA00023239"/>
    </source>
</evidence>
<dbReference type="Pfam" id="PF02441">
    <property type="entry name" value="Flavoprotein"/>
    <property type="match status" value="1"/>
</dbReference>
<keyword evidence="3 4" id="KW-0285">Flavoprotein</keyword>
<comment type="function">
    <text evidence="3">Catalyzes two sequential steps in the biosynthesis of coenzyme A. In the first step cysteine is conjugated to 4'-phosphopantothenate to form 4-phosphopantothenoylcysteine. In the second step the latter compound is decarboxylated to form 4'-phosphopantotheine.</text>
</comment>
<feature type="binding site" evidence="3">
    <location>
        <position position="278"/>
    </location>
    <ligand>
        <name>CTP</name>
        <dbReference type="ChEBI" id="CHEBI:37563"/>
    </ligand>
</feature>
<dbReference type="EC" id="6.3.2.5" evidence="3"/>
<dbReference type="PANTHER" id="PTHR14359:SF6">
    <property type="entry name" value="PHOSPHOPANTOTHENOYLCYSTEINE DECARBOXYLASE"/>
    <property type="match status" value="1"/>
</dbReference>
<dbReference type="Gene3D" id="3.40.50.10300">
    <property type="entry name" value="CoaB-like"/>
    <property type="match status" value="1"/>
</dbReference>
<feature type="active site" description="Proton donor" evidence="3">
    <location>
        <position position="157"/>
    </location>
</feature>
<dbReference type="InterPro" id="IPR003382">
    <property type="entry name" value="Flavoprotein"/>
</dbReference>
<feature type="region of interest" description="Phosphopantothenoylcysteine decarboxylase" evidence="3">
    <location>
        <begin position="1"/>
        <end position="189"/>
    </location>
</feature>
<dbReference type="KEGG" id="tper:IWA51_11965"/>
<dbReference type="GO" id="GO:0071513">
    <property type="term" value="C:phosphopantothenoylcysteine decarboxylase complex"/>
    <property type="evidence" value="ECO:0007669"/>
    <property type="project" value="TreeGrafter"/>
</dbReference>
<dbReference type="SUPFAM" id="SSF52507">
    <property type="entry name" value="Homo-oligomeric flavin-containing Cys decarboxylases, HFCD"/>
    <property type="match status" value="1"/>
</dbReference>
<accession>A0A7T3RDA6</accession>
<evidence type="ECO:0000256" key="4">
    <source>
        <dbReference type="RuleBase" id="RU364078"/>
    </source>
</evidence>
<feature type="binding site" evidence="3">
    <location>
        <position position="341"/>
    </location>
    <ligand>
        <name>CTP</name>
        <dbReference type="ChEBI" id="CHEBI:37563"/>
    </ligand>
</feature>
<dbReference type="EMBL" id="CP064936">
    <property type="protein sequence ID" value="QQA00950.1"/>
    <property type="molecule type" value="Genomic_DNA"/>
</dbReference>
<comment type="caution">
    <text evidence="3">Lacks conserved residue(s) required for the propagation of feature annotation.</text>
</comment>
<dbReference type="GO" id="GO:0004633">
    <property type="term" value="F:phosphopantothenoylcysteine decarboxylase activity"/>
    <property type="evidence" value="ECO:0007669"/>
    <property type="project" value="UniProtKB-UniRule"/>
</dbReference>
<comment type="catalytic activity">
    <reaction evidence="3 4">
        <text>N-[(R)-4-phosphopantothenoyl]-L-cysteine + H(+) = (R)-4'-phosphopantetheine + CO2</text>
        <dbReference type="Rhea" id="RHEA:16793"/>
        <dbReference type="ChEBI" id="CHEBI:15378"/>
        <dbReference type="ChEBI" id="CHEBI:16526"/>
        <dbReference type="ChEBI" id="CHEBI:59458"/>
        <dbReference type="ChEBI" id="CHEBI:61723"/>
        <dbReference type="EC" id="4.1.1.36"/>
    </reaction>
</comment>
<protein>
    <recommendedName>
        <fullName evidence="3">Coenzyme A biosynthesis bifunctional protein CoaBC</fullName>
    </recommendedName>
    <alternativeName>
        <fullName evidence="3">DNA/pantothenate metabolism flavoprotein</fullName>
    </alternativeName>
    <alternativeName>
        <fullName evidence="3">Phosphopantothenoylcysteine synthetase/decarboxylase</fullName>
        <shortName evidence="3">PPCS-PPCDC</shortName>
    </alternativeName>
    <domain>
        <recommendedName>
            <fullName evidence="3">Phosphopantothenoylcysteine decarboxylase</fullName>
            <shortName evidence="3">PPC decarboxylase</shortName>
            <shortName evidence="3">PPC-DC</shortName>
            <ecNumber evidence="3">4.1.1.36</ecNumber>
        </recommendedName>
        <alternativeName>
            <fullName evidence="3">CoaC</fullName>
        </alternativeName>
    </domain>
    <domain>
        <recommendedName>
            <fullName evidence="3">Phosphopantothenate--cysteine ligase</fullName>
            <ecNumber evidence="3">6.3.2.5</ecNumber>
        </recommendedName>
        <alternativeName>
            <fullName evidence="3">CoaB</fullName>
        </alternativeName>
        <alternativeName>
            <fullName evidence="3">Phosphopantothenoylcysteine synthetase</fullName>
            <shortName evidence="3">PPC synthetase</shortName>
            <shortName evidence="3">PPC-S</shortName>
        </alternativeName>
    </domain>
</protein>
<dbReference type="GO" id="GO:0046872">
    <property type="term" value="F:metal ion binding"/>
    <property type="evidence" value="ECO:0007669"/>
    <property type="project" value="UniProtKB-KW"/>
</dbReference>
<comment type="catalytic activity">
    <reaction evidence="3 4">
        <text>(R)-4'-phosphopantothenate + L-cysteine + CTP = N-[(R)-4-phosphopantothenoyl]-L-cysteine + CMP + diphosphate + H(+)</text>
        <dbReference type="Rhea" id="RHEA:19397"/>
        <dbReference type="ChEBI" id="CHEBI:10986"/>
        <dbReference type="ChEBI" id="CHEBI:15378"/>
        <dbReference type="ChEBI" id="CHEBI:33019"/>
        <dbReference type="ChEBI" id="CHEBI:35235"/>
        <dbReference type="ChEBI" id="CHEBI:37563"/>
        <dbReference type="ChEBI" id="CHEBI:59458"/>
        <dbReference type="ChEBI" id="CHEBI:60377"/>
        <dbReference type="EC" id="6.3.2.5"/>
    </reaction>
</comment>
<dbReference type="EC" id="4.1.1.36" evidence="3"/>
<dbReference type="GO" id="GO:0010181">
    <property type="term" value="F:FMN binding"/>
    <property type="evidence" value="ECO:0007669"/>
    <property type="project" value="UniProtKB-UniRule"/>
</dbReference>
<keyword evidence="2 3" id="KW-0456">Lyase</keyword>
<comment type="similarity">
    <text evidence="3 4">In the C-terminal section; belongs to the PPC synthetase family.</text>
</comment>
<evidence type="ECO:0000259" key="6">
    <source>
        <dbReference type="Pfam" id="PF04127"/>
    </source>
</evidence>
<comment type="pathway">
    <text evidence="3 4">Cofactor biosynthesis; coenzyme A biosynthesis; CoA from (R)-pantothenate: step 2/5.</text>
</comment>
<feature type="binding site" evidence="3">
    <location>
        <position position="337"/>
    </location>
    <ligand>
        <name>CTP</name>
        <dbReference type="ChEBI" id="CHEBI:37563"/>
    </ligand>
</feature>
<feature type="binding site" evidence="3">
    <location>
        <position position="323"/>
    </location>
    <ligand>
        <name>CTP</name>
        <dbReference type="ChEBI" id="CHEBI:37563"/>
    </ligand>
</feature>
<dbReference type="PANTHER" id="PTHR14359">
    <property type="entry name" value="HOMO-OLIGOMERIC FLAVIN CONTAINING CYS DECARBOXYLASE FAMILY"/>
    <property type="match status" value="1"/>
</dbReference>
<dbReference type="Pfam" id="PF04127">
    <property type="entry name" value="DFP"/>
    <property type="match status" value="1"/>
</dbReference>
<dbReference type="AlphaFoldDB" id="A0A7T3RDA6"/>
<evidence type="ECO:0000313" key="8">
    <source>
        <dbReference type="Proteomes" id="UP000595224"/>
    </source>
</evidence>
<keyword evidence="3 4" id="KW-0288">FMN</keyword>
<evidence type="ECO:0000313" key="7">
    <source>
        <dbReference type="EMBL" id="QQA00950.1"/>
    </source>
</evidence>
<organism evidence="7 8">
    <name type="scientific">Treponema peruense</name>
    <dbReference type="NCBI Taxonomy" id="2787628"/>
    <lineage>
        <taxon>Bacteria</taxon>
        <taxon>Pseudomonadati</taxon>
        <taxon>Spirochaetota</taxon>
        <taxon>Spirochaetia</taxon>
        <taxon>Spirochaetales</taxon>
        <taxon>Treponemataceae</taxon>
        <taxon>Treponema</taxon>
    </lineage>
</organism>
<reference evidence="7 8" key="1">
    <citation type="submission" date="2020-11" db="EMBL/GenBank/DDBJ databases">
        <title>Treponema Peruensis nv. sp., first commensal Treponema isolated from human feces.</title>
        <authorList>
            <person name="Belkhou C."/>
            <person name="Raes J."/>
        </authorList>
    </citation>
    <scope>NUCLEOTIDE SEQUENCE [LARGE SCALE GENOMIC DNA]</scope>
    <source>
        <strain evidence="7 8">RCC2812</strain>
    </source>
</reference>
<comment type="function">
    <text evidence="4">Catalyzes two steps in the biosynthesis of coenzyme A. In the first step cysteine is conjugated to 4'-phosphopantothenate to form 4-phosphopantothenoylcysteine, in the latter compound is decarboxylated to form 4'-phosphopantotheine.</text>
</comment>
<feature type="domain" description="Flavoprotein" evidence="5">
    <location>
        <begin position="5"/>
        <end position="169"/>
    </location>
</feature>
<keyword evidence="3" id="KW-0460">Magnesium</keyword>
<dbReference type="GO" id="GO:0015937">
    <property type="term" value="P:coenzyme A biosynthetic process"/>
    <property type="evidence" value="ECO:0007669"/>
    <property type="project" value="UniProtKB-UniRule"/>
</dbReference>
<feature type="domain" description="DNA/pantothenate metabolism flavoprotein C-terminal" evidence="6">
    <location>
        <begin position="186"/>
        <end position="394"/>
    </location>
</feature>
<keyword evidence="3" id="KW-0511">Multifunctional enzyme</keyword>
<keyword evidence="3" id="KW-0479">Metal-binding</keyword>
<dbReference type="GO" id="GO:0015941">
    <property type="term" value="P:pantothenate catabolic process"/>
    <property type="evidence" value="ECO:0007669"/>
    <property type="project" value="InterPro"/>
</dbReference>
<dbReference type="InterPro" id="IPR035929">
    <property type="entry name" value="CoaB-like_sf"/>
</dbReference>
<comment type="pathway">
    <text evidence="3 4">Cofactor biosynthesis; coenzyme A biosynthesis; CoA from (R)-pantothenate: step 3/5.</text>
</comment>
<name>A0A7T3RDA6_9SPIR</name>
<comment type="cofactor">
    <cofactor evidence="3">
        <name>Mg(2+)</name>
        <dbReference type="ChEBI" id="CHEBI:18420"/>
    </cofactor>
</comment>
<feature type="region of interest" description="Phosphopantothenate--cysteine ligase" evidence="3">
    <location>
        <begin position="190"/>
        <end position="397"/>
    </location>
</feature>
<keyword evidence="3 4" id="KW-0436">Ligase</keyword>
<feature type="binding site" evidence="3">
    <location>
        <position position="288"/>
    </location>
    <ligand>
        <name>CTP</name>
        <dbReference type="ChEBI" id="CHEBI:37563"/>
    </ligand>
</feature>
<dbReference type="NCBIfam" id="TIGR00521">
    <property type="entry name" value="coaBC_dfp"/>
    <property type="match status" value="1"/>
</dbReference>
<comment type="cofactor">
    <cofactor evidence="3">
        <name>FMN</name>
        <dbReference type="ChEBI" id="CHEBI:58210"/>
    </cofactor>
    <text evidence="3">Binds 1 FMN per subunit.</text>
</comment>
<evidence type="ECO:0000256" key="1">
    <source>
        <dbReference type="ARBA" id="ARBA00022793"/>
    </source>
</evidence>
<dbReference type="InterPro" id="IPR036551">
    <property type="entry name" value="Flavin_trans-like"/>
</dbReference>
<dbReference type="InterPro" id="IPR005252">
    <property type="entry name" value="CoaBC"/>
</dbReference>
<gene>
    <name evidence="3 7" type="primary">coaBC</name>
    <name evidence="7" type="ORF">IWA51_11965</name>
</gene>
<keyword evidence="1 3" id="KW-0210">Decarboxylase</keyword>
<evidence type="ECO:0000256" key="3">
    <source>
        <dbReference type="HAMAP-Rule" id="MF_02225"/>
    </source>
</evidence>
<proteinExistence type="inferred from homology"/>
<comment type="similarity">
    <text evidence="3 4">In the N-terminal section; belongs to the HFCD (homo-oligomeric flavin containing Cys decarboxylase) superfamily.</text>
</comment>
<dbReference type="UniPathway" id="UPA00241">
    <property type="reaction ID" value="UER00353"/>
</dbReference>
<dbReference type="InterPro" id="IPR007085">
    <property type="entry name" value="DNA/pantothenate-metab_flavo_C"/>
</dbReference>
<dbReference type="RefSeq" id="WP_198442564.1">
    <property type="nucleotide sequence ID" value="NZ_CBCSHE010000005.1"/>
</dbReference>
<dbReference type="SUPFAM" id="SSF102645">
    <property type="entry name" value="CoaB-like"/>
    <property type="match status" value="1"/>
</dbReference>
<dbReference type="Gene3D" id="3.40.50.1950">
    <property type="entry name" value="Flavin prenyltransferase-like"/>
    <property type="match status" value="1"/>
</dbReference>
<keyword evidence="8" id="KW-1185">Reference proteome</keyword>
<sequence length="397" mass="42864">MLKGKTVILGVTASIAAYKAASLASMLVKAGADVRVIMTPNAVNIINPITFETLTGHKCLVDTFDRNFEFKVSHVSLAKAASVFIVAPASADTIAKLANGLADDMLTTTFLAAACPKIICPAMNTAMFDNPITQDNLEKCRRFGMKVVLPAEGMLACGDVGRGKMPECEFLFAQIEHEIGYEKDFAGKRILVTAGPTREKLDPVRFVSNRSTGKMGYAVAKAAADRGAEVTLVSGPVALEPPPFVKIIHVESAAQMFEVVRTEFSGADIVIKAAAVADYRPTDVYEQKMKKTDGNLSIQLERTDDILAYLGANKKRGQFLCGFSMETENLIQNSRSKLERKNLDMIAANCLKTAGAGFGTETNVITLITKDSTTELPLMSKTEAAHRILDEIKNAQN</sequence>